<evidence type="ECO:0008006" key="4">
    <source>
        <dbReference type="Google" id="ProtNLM"/>
    </source>
</evidence>
<gene>
    <name evidence="2" type="ORF">BDV25DRAFT_136732</name>
</gene>
<dbReference type="EMBL" id="ML742037">
    <property type="protein sequence ID" value="KAE8153613.1"/>
    <property type="molecule type" value="Genomic_DNA"/>
</dbReference>
<keyword evidence="1" id="KW-0732">Signal</keyword>
<dbReference type="Proteomes" id="UP000325780">
    <property type="component" value="Unassembled WGS sequence"/>
</dbReference>
<organism evidence="2 3">
    <name type="scientific">Aspergillus avenaceus</name>
    <dbReference type="NCBI Taxonomy" id="36643"/>
    <lineage>
        <taxon>Eukaryota</taxon>
        <taxon>Fungi</taxon>
        <taxon>Dikarya</taxon>
        <taxon>Ascomycota</taxon>
        <taxon>Pezizomycotina</taxon>
        <taxon>Eurotiomycetes</taxon>
        <taxon>Eurotiomycetidae</taxon>
        <taxon>Eurotiales</taxon>
        <taxon>Aspergillaceae</taxon>
        <taxon>Aspergillus</taxon>
        <taxon>Aspergillus subgen. Circumdati</taxon>
    </lineage>
</organism>
<evidence type="ECO:0000313" key="3">
    <source>
        <dbReference type="Proteomes" id="UP000325780"/>
    </source>
</evidence>
<evidence type="ECO:0000313" key="2">
    <source>
        <dbReference type="EMBL" id="KAE8153613.1"/>
    </source>
</evidence>
<keyword evidence="3" id="KW-1185">Reference proteome</keyword>
<feature type="signal peptide" evidence="1">
    <location>
        <begin position="1"/>
        <end position="19"/>
    </location>
</feature>
<dbReference type="AlphaFoldDB" id="A0A5N6U4P0"/>
<feature type="chain" id="PRO_5025068271" description="AA1-like domain-containing protein" evidence="1">
    <location>
        <begin position="20"/>
        <end position="112"/>
    </location>
</feature>
<protein>
    <recommendedName>
        <fullName evidence="4">AA1-like domain-containing protein</fullName>
    </recommendedName>
</protein>
<accession>A0A5N6U4P0</accession>
<name>A0A5N6U4P0_ASPAV</name>
<reference evidence="2 3" key="1">
    <citation type="submission" date="2019-04" db="EMBL/GenBank/DDBJ databases">
        <title>Friends and foes A comparative genomics study of 23 Aspergillus species from section Flavi.</title>
        <authorList>
            <consortium name="DOE Joint Genome Institute"/>
            <person name="Kjaerbolling I."/>
            <person name="Vesth T."/>
            <person name="Frisvad J.C."/>
            <person name="Nybo J.L."/>
            <person name="Theobald S."/>
            <person name="Kildgaard S."/>
            <person name="Isbrandt T."/>
            <person name="Kuo A."/>
            <person name="Sato A."/>
            <person name="Lyhne E.K."/>
            <person name="Kogle M.E."/>
            <person name="Wiebenga A."/>
            <person name="Kun R.S."/>
            <person name="Lubbers R.J."/>
            <person name="Makela M.R."/>
            <person name="Barry K."/>
            <person name="Chovatia M."/>
            <person name="Clum A."/>
            <person name="Daum C."/>
            <person name="Haridas S."/>
            <person name="He G."/>
            <person name="LaButti K."/>
            <person name="Lipzen A."/>
            <person name="Mondo S."/>
            <person name="Riley R."/>
            <person name="Salamov A."/>
            <person name="Simmons B.A."/>
            <person name="Magnuson J.K."/>
            <person name="Henrissat B."/>
            <person name="Mortensen U.H."/>
            <person name="Larsen T.O."/>
            <person name="Devries R.P."/>
            <person name="Grigoriev I.V."/>
            <person name="Machida M."/>
            <person name="Baker S.E."/>
            <person name="Andersen M.R."/>
        </authorList>
    </citation>
    <scope>NUCLEOTIDE SEQUENCE [LARGE SCALE GENOMIC DNA]</scope>
    <source>
        <strain evidence="2 3">IBT 18842</strain>
    </source>
</reference>
<dbReference type="OrthoDB" id="4429574at2759"/>
<sequence length="112" mass="12380">MRPSSLFILATALVPFAFARFSGGPVSASLEYSLKIDSSFPGLKPDLAENLGSLYIDEGASCELFEDLHCDKYLLEVEAPGEDNLFNSGVGYVSNSIRCNYASEAWVYRQYY</sequence>
<evidence type="ECO:0000256" key="1">
    <source>
        <dbReference type="SAM" id="SignalP"/>
    </source>
</evidence>
<proteinExistence type="predicted"/>